<comment type="caution">
    <text evidence="3">The sequence shown here is derived from an EMBL/GenBank/DDBJ whole genome shotgun (WGS) entry which is preliminary data.</text>
</comment>
<dbReference type="InterPro" id="IPR011008">
    <property type="entry name" value="Dimeric_a/b-barrel"/>
</dbReference>
<organism evidence="3 4">
    <name type="scientific">Glycine soja</name>
    <name type="common">Wild soybean</name>
    <dbReference type="NCBI Taxonomy" id="3848"/>
    <lineage>
        <taxon>Eukaryota</taxon>
        <taxon>Viridiplantae</taxon>
        <taxon>Streptophyta</taxon>
        <taxon>Embryophyta</taxon>
        <taxon>Tracheophyta</taxon>
        <taxon>Spermatophyta</taxon>
        <taxon>Magnoliopsida</taxon>
        <taxon>eudicotyledons</taxon>
        <taxon>Gunneridae</taxon>
        <taxon>Pentapetalae</taxon>
        <taxon>rosids</taxon>
        <taxon>fabids</taxon>
        <taxon>Fabales</taxon>
        <taxon>Fabaceae</taxon>
        <taxon>Papilionoideae</taxon>
        <taxon>50 kb inversion clade</taxon>
        <taxon>NPAAA clade</taxon>
        <taxon>indigoferoid/millettioid clade</taxon>
        <taxon>Phaseoleae</taxon>
        <taxon>Glycine</taxon>
        <taxon>Glycine subgen. Soja</taxon>
    </lineage>
</organism>
<name>A0A445M0Z4_GLYSO</name>
<dbReference type="Pfam" id="PF07876">
    <property type="entry name" value="Dabb"/>
    <property type="match status" value="1"/>
</dbReference>
<sequence>TLVIYYGLYFKNLLLISFNEDALGNQAEHALASLASMMLESPSFIVQFTHGLNLSLSSKEYTHGVVIRFRSVEAFEIFINSKEYKNVWHSKFQTIVHKSFSLHFSVDPVGSEIM</sequence>
<evidence type="ECO:0000313" key="3">
    <source>
        <dbReference type="EMBL" id="RZC29171.1"/>
    </source>
</evidence>
<evidence type="ECO:0000259" key="2">
    <source>
        <dbReference type="PROSITE" id="PS51502"/>
    </source>
</evidence>
<evidence type="ECO:0000313" key="4">
    <source>
        <dbReference type="Proteomes" id="UP000289340"/>
    </source>
</evidence>
<dbReference type="SUPFAM" id="SSF54909">
    <property type="entry name" value="Dimeric alpha+beta barrel"/>
    <property type="match status" value="1"/>
</dbReference>
<dbReference type="PROSITE" id="PS51502">
    <property type="entry name" value="S_R_A_B_BARREL"/>
    <property type="match status" value="1"/>
</dbReference>
<dbReference type="PANTHER" id="PTHR33178">
    <property type="match status" value="1"/>
</dbReference>
<feature type="domain" description="Stress-response A/B barrel" evidence="2">
    <location>
        <begin position="10"/>
        <end position="104"/>
    </location>
</feature>
<feature type="non-terminal residue" evidence="3">
    <location>
        <position position="1"/>
    </location>
</feature>
<reference evidence="3 4" key="1">
    <citation type="submission" date="2018-09" db="EMBL/GenBank/DDBJ databases">
        <title>A high-quality reference genome of wild soybean provides a powerful tool to mine soybean genomes.</title>
        <authorList>
            <person name="Xie M."/>
            <person name="Chung C.Y.L."/>
            <person name="Li M.-W."/>
            <person name="Wong F.-L."/>
            <person name="Chan T.-F."/>
            <person name="Lam H.-M."/>
        </authorList>
    </citation>
    <scope>NUCLEOTIDE SEQUENCE [LARGE SCALE GENOMIC DNA]</scope>
    <source>
        <strain evidence="4">cv. W05</strain>
        <tissue evidence="3">Hypocotyl of etiolated seedlings</tissue>
    </source>
</reference>
<accession>A0A445M0Z4</accession>
<dbReference type="PANTHER" id="PTHR33178:SF5">
    <property type="entry name" value="EXPRESSED PROTEIN"/>
    <property type="match status" value="1"/>
</dbReference>
<protein>
    <recommendedName>
        <fullName evidence="2">Stress-response A/B barrel domain-containing protein</fullName>
    </recommendedName>
</protein>
<dbReference type="Gene3D" id="3.30.70.100">
    <property type="match status" value="1"/>
</dbReference>
<keyword evidence="4" id="KW-1185">Reference proteome</keyword>
<dbReference type="AlphaFoldDB" id="A0A445M0Z4"/>
<gene>
    <name evidence="3" type="ORF">D0Y65_000956</name>
</gene>
<dbReference type="InterPro" id="IPR044662">
    <property type="entry name" value="HS1/DABB1-like"/>
</dbReference>
<proteinExistence type="predicted"/>
<dbReference type="EMBL" id="QZWG01000001">
    <property type="protein sequence ID" value="RZC29171.1"/>
    <property type="molecule type" value="Genomic_DNA"/>
</dbReference>
<dbReference type="Proteomes" id="UP000289340">
    <property type="component" value="Chromosome 1"/>
</dbReference>
<evidence type="ECO:0000256" key="1">
    <source>
        <dbReference type="ARBA" id="ARBA00011738"/>
    </source>
</evidence>
<comment type="subunit">
    <text evidence="1">Homodimer.</text>
</comment>
<dbReference type="InterPro" id="IPR013097">
    <property type="entry name" value="Dabb"/>
</dbReference>